<dbReference type="Proteomes" id="UP000236311">
    <property type="component" value="Unassembled WGS sequence"/>
</dbReference>
<evidence type="ECO:0000259" key="5">
    <source>
        <dbReference type="Pfam" id="PF00460"/>
    </source>
</evidence>
<comment type="function">
    <text evidence="4">A flexible structure which links the flagellar filament to the drive apparatus in the basal body.</text>
</comment>
<proteinExistence type="inferred from homology"/>
<sequence>MMRSLFSGVSGLKTHQTRMDVIGHNIANVNTVAYKSSSMTFASLMSQTTQRASGANATTGTGGVNARQIGLGVKTSAINVNITGQGASQSTGNPFDIMITGENFFVVSDGSQNYFTRDGSFYVDGAGNLAMTSIGYNVMGWQVETDPVTGDVKGIKKDTVSALRIMSAANKSYPPEATSHAYFSGIIDKNDTDVTGENGRVVNLSFYDSQGYTYTAKFSIRQSTDDKNTFSIELDKIVDSKNKEVPVPDGVNVEDLFGGASTMAMATTLKLKDGYTLDKAGNLTTTDTPPVQIAIDGTPESNAKVAEAFGYSDVDEFLKLSVGIKTGTPPNETITYKSVEEMLTKDKNLSSLLANAVDANDLKQGFKIDGRKFNGAVINFDGKSGKFSGLNGGTGSTATLNLGALSKDGNFPSIEVDFSSISSVDHKGVSTISATNGSDDEYNTGSGRKEGAMIGVSIQQNGMIYASYDNGMTKLLGQIATARFANASGLEKQADNLYSATLNSGAFDGIGVDITASGDYMSTGQLEMSNVDLSQEFTEMITTQRGFQANSRIITVSDTLLEELTNLKR</sequence>
<dbReference type="PANTHER" id="PTHR30435">
    <property type="entry name" value="FLAGELLAR PROTEIN"/>
    <property type="match status" value="1"/>
</dbReference>
<feature type="domain" description="Flagellar hook protein FlgE/F/G-like D1" evidence="7">
    <location>
        <begin position="98"/>
        <end position="140"/>
    </location>
</feature>
<feature type="domain" description="Flagellar basal-body/hook protein C-terminal" evidence="6">
    <location>
        <begin position="524"/>
        <end position="567"/>
    </location>
</feature>
<dbReference type="SUPFAM" id="SSF117143">
    <property type="entry name" value="Flagellar hook protein flgE"/>
    <property type="match status" value="1"/>
</dbReference>
<dbReference type="Pfam" id="PF22692">
    <property type="entry name" value="LlgE_F_G_D1"/>
    <property type="match status" value="1"/>
</dbReference>
<keyword evidence="8" id="KW-0282">Flagellum</keyword>
<keyword evidence="8" id="KW-0966">Cell projection</keyword>
<dbReference type="InterPro" id="IPR010930">
    <property type="entry name" value="Flg_bb/hook_C_dom"/>
</dbReference>
<dbReference type="OrthoDB" id="9804559at2"/>
<feature type="domain" description="Flagellar basal body rod protein N-terminal" evidence="5">
    <location>
        <begin position="8"/>
        <end position="35"/>
    </location>
</feature>
<dbReference type="GO" id="GO:0005829">
    <property type="term" value="C:cytosol"/>
    <property type="evidence" value="ECO:0007669"/>
    <property type="project" value="TreeGrafter"/>
</dbReference>
<evidence type="ECO:0000256" key="4">
    <source>
        <dbReference type="RuleBase" id="RU362116"/>
    </source>
</evidence>
<dbReference type="InterPro" id="IPR037925">
    <property type="entry name" value="FlgE/F/G-like"/>
</dbReference>
<dbReference type="InterPro" id="IPR053967">
    <property type="entry name" value="LlgE_F_G-like_D1"/>
</dbReference>
<evidence type="ECO:0000313" key="8">
    <source>
        <dbReference type="EMBL" id="SOY30294.1"/>
    </source>
</evidence>
<reference evidence="8 9" key="1">
    <citation type="submission" date="2018-01" db="EMBL/GenBank/DDBJ databases">
        <authorList>
            <person name="Gaut B.S."/>
            <person name="Morton B.R."/>
            <person name="Clegg M.T."/>
            <person name="Duvall M.R."/>
        </authorList>
    </citation>
    <scope>NUCLEOTIDE SEQUENCE [LARGE SCALE GENOMIC DNA]</scope>
    <source>
        <strain evidence="8">GP69</strain>
    </source>
</reference>
<protein>
    <recommendedName>
        <fullName evidence="4">Flagellar hook protein FlgE</fullName>
    </recommendedName>
</protein>
<accession>A0A2K4ZIK6</accession>
<comment type="similarity">
    <text evidence="2 4">Belongs to the flagella basal body rod proteins family.</text>
</comment>
<dbReference type="NCBIfam" id="TIGR03506">
    <property type="entry name" value="FlgEFG_subfam"/>
    <property type="match status" value="2"/>
</dbReference>
<keyword evidence="9" id="KW-1185">Reference proteome</keyword>
<evidence type="ECO:0000256" key="2">
    <source>
        <dbReference type="ARBA" id="ARBA00009677"/>
    </source>
</evidence>
<gene>
    <name evidence="8" type="primary">flgE</name>
    <name evidence="8" type="ORF">AMURIS_03021</name>
</gene>
<organism evidence="8 9">
    <name type="scientific">Acetatifactor muris</name>
    <dbReference type="NCBI Taxonomy" id="879566"/>
    <lineage>
        <taxon>Bacteria</taxon>
        <taxon>Bacillati</taxon>
        <taxon>Bacillota</taxon>
        <taxon>Clostridia</taxon>
        <taxon>Lachnospirales</taxon>
        <taxon>Lachnospiraceae</taxon>
        <taxon>Acetatifactor</taxon>
    </lineage>
</organism>
<dbReference type="PANTHER" id="PTHR30435:SF1">
    <property type="entry name" value="FLAGELLAR HOOK PROTEIN FLGE"/>
    <property type="match status" value="1"/>
</dbReference>
<evidence type="ECO:0000313" key="9">
    <source>
        <dbReference type="Proteomes" id="UP000236311"/>
    </source>
</evidence>
<dbReference type="EMBL" id="OFSM01000015">
    <property type="protein sequence ID" value="SOY30294.1"/>
    <property type="molecule type" value="Genomic_DNA"/>
</dbReference>
<dbReference type="Pfam" id="PF06429">
    <property type="entry name" value="Flg_bbr_C"/>
    <property type="match status" value="1"/>
</dbReference>
<evidence type="ECO:0000259" key="7">
    <source>
        <dbReference type="Pfam" id="PF22692"/>
    </source>
</evidence>
<comment type="subcellular location">
    <subcellularLocation>
        <location evidence="1 4">Bacterial flagellum basal body</location>
    </subcellularLocation>
</comment>
<name>A0A2K4ZIK6_9FIRM</name>
<dbReference type="AlphaFoldDB" id="A0A2K4ZIK6"/>
<dbReference type="Pfam" id="PF00460">
    <property type="entry name" value="Flg_bb_rod"/>
    <property type="match status" value="1"/>
</dbReference>
<dbReference type="GO" id="GO:0009424">
    <property type="term" value="C:bacterial-type flagellum hook"/>
    <property type="evidence" value="ECO:0007669"/>
    <property type="project" value="TreeGrafter"/>
</dbReference>
<dbReference type="GO" id="GO:0009425">
    <property type="term" value="C:bacterial-type flagellum basal body"/>
    <property type="evidence" value="ECO:0007669"/>
    <property type="project" value="UniProtKB-SubCell"/>
</dbReference>
<dbReference type="InterPro" id="IPR001444">
    <property type="entry name" value="Flag_bb_rod_N"/>
</dbReference>
<keyword evidence="8" id="KW-0969">Cilium</keyword>
<keyword evidence="3 4" id="KW-0975">Bacterial flagellum</keyword>
<evidence type="ECO:0000256" key="3">
    <source>
        <dbReference type="ARBA" id="ARBA00023143"/>
    </source>
</evidence>
<dbReference type="RefSeq" id="WP_103240353.1">
    <property type="nucleotide sequence ID" value="NZ_JANJZD010000015.1"/>
</dbReference>
<dbReference type="GO" id="GO:0071978">
    <property type="term" value="P:bacterial-type flagellum-dependent swarming motility"/>
    <property type="evidence" value="ECO:0007669"/>
    <property type="project" value="TreeGrafter"/>
</dbReference>
<evidence type="ECO:0000256" key="1">
    <source>
        <dbReference type="ARBA" id="ARBA00004117"/>
    </source>
</evidence>
<dbReference type="InterPro" id="IPR020013">
    <property type="entry name" value="Flagellar_FlgE/F/G"/>
</dbReference>
<evidence type="ECO:0000259" key="6">
    <source>
        <dbReference type="Pfam" id="PF06429"/>
    </source>
</evidence>